<feature type="domain" description="Concentrative nucleoside transporter N-terminal" evidence="9">
    <location>
        <begin position="12"/>
        <end position="83"/>
    </location>
</feature>
<comment type="caution">
    <text evidence="12">The sequence shown here is derived from an EMBL/GenBank/DDBJ whole genome shotgun (WGS) entry which is preliminary data.</text>
</comment>
<feature type="transmembrane region" description="Helical" evidence="8">
    <location>
        <begin position="107"/>
        <end position="126"/>
    </location>
</feature>
<gene>
    <name evidence="12" type="ORF">LNAOJCKE_2725</name>
</gene>
<evidence type="ECO:0000256" key="4">
    <source>
        <dbReference type="ARBA" id="ARBA00022692"/>
    </source>
</evidence>
<keyword evidence="4 8" id="KW-0812">Transmembrane</keyword>
<dbReference type="PANTHER" id="PTHR10590:SF4">
    <property type="entry name" value="SOLUTE CARRIER FAMILY 28 MEMBER 3"/>
    <property type="match status" value="1"/>
</dbReference>
<keyword evidence="3" id="KW-1003">Cell membrane</keyword>
<evidence type="ECO:0000313" key="12">
    <source>
        <dbReference type="EMBL" id="GJE65514.1"/>
    </source>
</evidence>
<dbReference type="InterPro" id="IPR008276">
    <property type="entry name" value="C_nuclsd_transpt"/>
</dbReference>
<feature type="compositionally biased region" description="Basic residues" evidence="7">
    <location>
        <begin position="447"/>
        <end position="461"/>
    </location>
</feature>
<evidence type="ECO:0000256" key="8">
    <source>
        <dbReference type="SAM" id="Phobius"/>
    </source>
</evidence>
<evidence type="ECO:0000259" key="10">
    <source>
        <dbReference type="Pfam" id="PF07662"/>
    </source>
</evidence>
<feature type="region of interest" description="Disordered" evidence="7">
    <location>
        <begin position="373"/>
        <end position="418"/>
    </location>
</feature>
<evidence type="ECO:0000256" key="7">
    <source>
        <dbReference type="SAM" id="MobiDB-lite"/>
    </source>
</evidence>
<evidence type="ECO:0000256" key="5">
    <source>
        <dbReference type="ARBA" id="ARBA00022989"/>
    </source>
</evidence>
<dbReference type="EMBL" id="BPRC01000008">
    <property type="protein sequence ID" value="GJE65514.1"/>
    <property type="molecule type" value="Genomic_DNA"/>
</dbReference>
<reference evidence="12" key="2">
    <citation type="submission" date="2021-08" db="EMBL/GenBank/DDBJ databases">
        <authorList>
            <person name="Tani A."/>
            <person name="Ola A."/>
            <person name="Ogura Y."/>
            <person name="Katsura K."/>
            <person name="Hayashi T."/>
        </authorList>
    </citation>
    <scope>NUCLEOTIDE SEQUENCE</scope>
    <source>
        <strain evidence="12">NBRC 15686</strain>
    </source>
</reference>
<evidence type="ECO:0008006" key="14">
    <source>
        <dbReference type="Google" id="ProtNLM"/>
    </source>
</evidence>
<evidence type="ECO:0000256" key="2">
    <source>
        <dbReference type="ARBA" id="ARBA00009033"/>
    </source>
</evidence>
<proteinExistence type="inferred from homology"/>
<organism evidence="12 13">
    <name type="scientific">Methylorubrum aminovorans</name>
    <dbReference type="NCBI Taxonomy" id="269069"/>
    <lineage>
        <taxon>Bacteria</taxon>
        <taxon>Pseudomonadati</taxon>
        <taxon>Pseudomonadota</taxon>
        <taxon>Alphaproteobacteria</taxon>
        <taxon>Hyphomicrobiales</taxon>
        <taxon>Methylobacteriaceae</taxon>
        <taxon>Methylorubrum</taxon>
    </lineage>
</organism>
<keyword evidence="5 8" id="KW-1133">Transmembrane helix</keyword>
<feature type="transmembrane region" description="Helical" evidence="8">
    <location>
        <begin position="288"/>
        <end position="311"/>
    </location>
</feature>
<dbReference type="InterPro" id="IPR002668">
    <property type="entry name" value="CNT_N_dom"/>
</dbReference>
<feature type="transmembrane region" description="Helical" evidence="8">
    <location>
        <begin position="6"/>
        <end position="22"/>
    </location>
</feature>
<evidence type="ECO:0000256" key="6">
    <source>
        <dbReference type="ARBA" id="ARBA00023136"/>
    </source>
</evidence>
<dbReference type="InterPro" id="IPR011657">
    <property type="entry name" value="CNT_C_dom"/>
</dbReference>
<evidence type="ECO:0000259" key="11">
    <source>
        <dbReference type="Pfam" id="PF07670"/>
    </source>
</evidence>
<dbReference type="Proteomes" id="UP001055039">
    <property type="component" value="Unassembled WGS sequence"/>
</dbReference>
<keyword evidence="13" id="KW-1185">Reference proteome</keyword>
<protein>
    <recommendedName>
        <fullName evidence="14">Na+ dependent nucleoside transporter domain protein</fullName>
    </recommendedName>
</protein>
<accession>A0ABQ4UE48</accession>
<dbReference type="Pfam" id="PF01773">
    <property type="entry name" value="Nucleos_tra2_N"/>
    <property type="match status" value="1"/>
</dbReference>
<evidence type="ECO:0000259" key="9">
    <source>
        <dbReference type="Pfam" id="PF01773"/>
    </source>
</evidence>
<comment type="similarity">
    <text evidence="2">Belongs to the concentrative nucleoside transporter (CNT) (TC 2.A.41) family.</text>
</comment>
<feature type="transmembrane region" description="Helical" evidence="8">
    <location>
        <begin position="34"/>
        <end position="55"/>
    </location>
</feature>
<feature type="transmembrane region" description="Helical" evidence="8">
    <location>
        <begin position="258"/>
        <end position="282"/>
    </location>
</feature>
<feature type="domain" description="Concentrative nucleoside transporter C-terminal" evidence="10">
    <location>
        <begin position="203"/>
        <end position="367"/>
    </location>
</feature>
<reference evidence="12" key="1">
    <citation type="journal article" date="2021" name="Front. Microbiol.">
        <title>Comprehensive Comparative Genomics and Phenotyping of Methylobacterium Species.</title>
        <authorList>
            <person name="Alessa O."/>
            <person name="Ogura Y."/>
            <person name="Fujitani Y."/>
            <person name="Takami H."/>
            <person name="Hayashi T."/>
            <person name="Sahin N."/>
            <person name="Tani A."/>
        </authorList>
    </citation>
    <scope>NUCLEOTIDE SEQUENCE</scope>
    <source>
        <strain evidence="12">NBRC 15686</strain>
    </source>
</reference>
<evidence type="ECO:0000313" key="13">
    <source>
        <dbReference type="Proteomes" id="UP001055039"/>
    </source>
</evidence>
<feature type="region of interest" description="Disordered" evidence="7">
    <location>
        <begin position="436"/>
        <end position="491"/>
    </location>
</feature>
<sequence>MLDRLLHAGASLALLLAVAWLFSVNRRAIRPRVVLAALALQVGIGALMLFVPLGQRALGAVADVVTTVLSFGDRGTAFLFGGLVEPRMFELFGGSGFILALRVLPQILYVSALIGVLYHLGVMQALARVLGAGLRKVLGTSPIESFSAVITIFIGQSEIAVALRPFLAALTAAELFAVMTSGAASTAGSILAGYAALGVPMPYLLAASFMAIPGGLLYAKILVPSTEPTRILTTRVEFGEARAANLIEAAADGTQKGLGVAVAVGAMLIAFVGLIALVNAAIGWTGGVFGFTGLSIEGILGVALAPLAWLLGVPWEQATLVGGAIGQKIAFNEFLAYAGLSPTLKAGTLDPRTGAILCFALCGFANLTRWRSSSRASPASPPSAGPRSPGSACGRSWPAPCRTSPARPSQACSSPDEGPHANLSVPFVILRGWRTRPSWNRPEPRRPNGRPSRKPRRRSRRATGTSGSTAPPRSFRSGRSAWSGGCASRPAFPCVSWPRSC</sequence>
<dbReference type="Pfam" id="PF07670">
    <property type="entry name" value="Gate"/>
    <property type="match status" value="1"/>
</dbReference>
<feature type="domain" description="Nucleoside transporter/FeoB GTPase Gate" evidence="11">
    <location>
        <begin position="100"/>
        <end position="198"/>
    </location>
</feature>
<dbReference type="PANTHER" id="PTHR10590">
    <property type="entry name" value="SODIUM/NUCLEOSIDE COTRANSPORTER"/>
    <property type="match status" value="1"/>
</dbReference>
<dbReference type="Pfam" id="PF07662">
    <property type="entry name" value="Nucleos_tra2_C"/>
    <property type="match status" value="1"/>
</dbReference>
<dbReference type="InterPro" id="IPR011642">
    <property type="entry name" value="Gate_dom"/>
</dbReference>
<evidence type="ECO:0000256" key="3">
    <source>
        <dbReference type="ARBA" id="ARBA00022475"/>
    </source>
</evidence>
<evidence type="ECO:0000256" key="1">
    <source>
        <dbReference type="ARBA" id="ARBA00004651"/>
    </source>
</evidence>
<name>A0ABQ4UE48_9HYPH</name>
<keyword evidence="6 8" id="KW-0472">Membrane</keyword>
<comment type="subcellular location">
    <subcellularLocation>
        <location evidence="1">Cell membrane</location>
        <topology evidence="1">Multi-pass membrane protein</topology>
    </subcellularLocation>
</comment>